<dbReference type="InterPro" id="IPR000873">
    <property type="entry name" value="AMP-dep_synth/lig_dom"/>
</dbReference>
<dbReference type="InterPro" id="IPR020806">
    <property type="entry name" value="PKS_PP-bd"/>
</dbReference>
<evidence type="ECO:0000259" key="4">
    <source>
        <dbReference type="PROSITE" id="PS50075"/>
    </source>
</evidence>
<dbReference type="InterPro" id="IPR009081">
    <property type="entry name" value="PP-bd_ACP"/>
</dbReference>
<dbReference type="PROSITE" id="PS50075">
    <property type="entry name" value="CARRIER"/>
    <property type="match status" value="1"/>
</dbReference>
<dbReference type="PROSITE" id="PS00455">
    <property type="entry name" value="AMP_BINDING"/>
    <property type="match status" value="1"/>
</dbReference>
<dbReference type="AlphaFoldDB" id="A0A7H0FXB8"/>
<dbReference type="InterPro" id="IPR020459">
    <property type="entry name" value="AMP-binding"/>
</dbReference>
<evidence type="ECO:0000256" key="1">
    <source>
        <dbReference type="ARBA" id="ARBA00001957"/>
    </source>
</evidence>
<dbReference type="SUPFAM" id="SSF47336">
    <property type="entry name" value="ACP-like"/>
    <property type="match status" value="1"/>
</dbReference>
<dbReference type="GO" id="GO:0005737">
    <property type="term" value="C:cytoplasm"/>
    <property type="evidence" value="ECO:0007669"/>
    <property type="project" value="TreeGrafter"/>
</dbReference>
<dbReference type="PRINTS" id="PR00154">
    <property type="entry name" value="AMPBINDING"/>
</dbReference>
<keyword evidence="2" id="KW-0596">Phosphopantetheine</keyword>
<dbReference type="SUPFAM" id="SSF56801">
    <property type="entry name" value="Acetyl-CoA synthetase-like"/>
    <property type="match status" value="1"/>
</dbReference>
<dbReference type="PANTHER" id="PTHR45527:SF1">
    <property type="entry name" value="FATTY ACID SYNTHASE"/>
    <property type="match status" value="1"/>
</dbReference>
<dbReference type="Pfam" id="PF00550">
    <property type="entry name" value="PP-binding"/>
    <property type="match status" value="1"/>
</dbReference>
<dbReference type="EMBL" id="CP060820">
    <property type="protein sequence ID" value="QNP40684.1"/>
    <property type="molecule type" value="Genomic_DNA"/>
</dbReference>
<dbReference type="GO" id="GO:0044550">
    <property type="term" value="P:secondary metabolite biosynthetic process"/>
    <property type="evidence" value="ECO:0007669"/>
    <property type="project" value="UniProtKB-ARBA"/>
</dbReference>
<dbReference type="GO" id="GO:0003824">
    <property type="term" value="F:catalytic activity"/>
    <property type="evidence" value="ECO:0007669"/>
    <property type="project" value="InterPro"/>
</dbReference>
<dbReference type="Pfam" id="PF00501">
    <property type="entry name" value="AMP-binding"/>
    <property type="match status" value="1"/>
</dbReference>
<dbReference type="FunFam" id="3.40.50.980:FF:000001">
    <property type="entry name" value="Non-ribosomal peptide synthetase"/>
    <property type="match status" value="1"/>
</dbReference>
<evidence type="ECO:0000313" key="6">
    <source>
        <dbReference type="Proteomes" id="UP000516018"/>
    </source>
</evidence>
<dbReference type="PANTHER" id="PTHR45527">
    <property type="entry name" value="NONRIBOSOMAL PEPTIDE SYNTHETASE"/>
    <property type="match status" value="1"/>
</dbReference>
<dbReference type="SUPFAM" id="SSF52777">
    <property type="entry name" value="CoA-dependent acyltransferases"/>
    <property type="match status" value="2"/>
</dbReference>
<feature type="domain" description="Carrier" evidence="4">
    <location>
        <begin position="1003"/>
        <end position="1086"/>
    </location>
</feature>
<dbReference type="CDD" id="cd12116">
    <property type="entry name" value="A_NRPS_Ta1_like"/>
    <property type="match status" value="1"/>
</dbReference>
<dbReference type="NCBIfam" id="TIGR01733">
    <property type="entry name" value="AA-adenyl-dom"/>
    <property type="match status" value="1"/>
</dbReference>
<dbReference type="InterPro" id="IPR036736">
    <property type="entry name" value="ACP-like_sf"/>
</dbReference>
<gene>
    <name evidence="5" type="ORF">H8B22_14695</name>
</gene>
<dbReference type="KEGG" id="lsx:H8B22_14695"/>
<accession>A0A7H0FXB8</accession>
<organism evidence="5 6">
    <name type="scientific">Agrilutibacter terrestris</name>
    <dbReference type="NCBI Taxonomy" id="2865112"/>
    <lineage>
        <taxon>Bacteria</taxon>
        <taxon>Pseudomonadati</taxon>
        <taxon>Pseudomonadota</taxon>
        <taxon>Gammaproteobacteria</taxon>
        <taxon>Lysobacterales</taxon>
        <taxon>Lysobacteraceae</taxon>
        <taxon>Agrilutibacter</taxon>
    </lineage>
</organism>
<dbReference type="SMART" id="SM00823">
    <property type="entry name" value="PKS_PP"/>
    <property type="match status" value="1"/>
</dbReference>
<dbReference type="GO" id="GO:0043041">
    <property type="term" value="P:amino acid activation for nonribosomal peptide biosynthetic process"/>
    <property type="evidence" value="ECO:0007669"/>
    <property type="project" value="TreeGrafter"/>
</dbReference>
<dbReference type="Gene3D" id="3.40.50.1820">
    <property type="entry name" value="alpha/beta hydrolase"/>
    <property type="match status" value="1"/>
</dbReference>
<dbReference type="InterPro" id="IPR029058">
    <property type="entry name" value="AB_hydrolase_fold"/>
</dbReference>
<dbReference type="FunFam" id="3.40.50.12780:FF:000012">
    <property type="entry name" value="Non-ribosomal peptide synthetase"/>
    <property type="match status" value="1"/>
</dbReference>
<dbReference type="InterPro" id="IPR023213">
    <property type="entry name" value="CAT-like_dom_sf"/>
</dbReference>
<dbReference type="InterPro" id="IPR025110">
    <property type="entry name" value="AMP-bd_C"/>
</dbReference>
<proteinExistence type="predicted"/>
<keyword evidence="3" id="KW-0597">Phosphoprotein</keyword>
<dbReference type="Pfam" id="PF13193">
    <property type="entry name" value="AMP-binding_C"/>
    <property type="match status" value="1"/>
</dbReference>
<dbReference type="FunFam" id="3.30.300.30:FF:000010">
    <property type="entry name" value="Enterobactin synthetase component F"/>
    <property type="match status" value="1"/>
</dbReference>
<dbReference type="RefSeq" id="WP_187712124.1">
    <property type="nucleotide sequence ID" value="NZ_CP060820.1"/>
</dbReference>
<evidence type="ECO:0000256" key="3">
    <source>
        <dbReference type="ARBA" id="ARBA00022553"/>
    </source>
</evidence>
<evidence type="ECO:0000313" key="5">
    <source>
        <dbReference type="EMBL" id="QNP40684.1"/>
    </source>
</evidence>
<reference evidence="5 6" key="1">
    <citation type="submission" date="2020-08" db="EMBL/GenBank/DDBJ databases">
        <title>Lysobacter sp. II4 sp. nov., isolated from soil.</title>
        <authorList>
            <person name="Woo C.Y."/>
            <person name="Kim J."/>
        </authorList>
    </citation>
    <scope>NUCLEOTIDE SEQUENCE [LARGE SCALE GENOMIC DNA]</scope>
    <source>
        <strain evidence="5 6">II4</strain>
    </source>
</reference>
<dbReference type="InterPro" id="IPR006162">
    <property type="entry name" value="Ppantetheine_attach_site"/>
</dbReference>
<dbReference type="Gene3D" id="3.30.300.30">
    <property type="match status" value="1"/>
</dbReference>
<dbReference type="Proteomes" id="UP000516018">
    <property type="component" value="Chromosome"/>
</dbReference>
<protein>
    <submittedName>
        <fullName evidence="5">Amino acid adenylation domain-containing protein</fullName>
    </submittedName>
</protein>
<dbReference type="InterPro" id="IPR045851">
    <property type="entry name" value="AMP-bd_C_sf"/>
</dbReference>
<dbReference type="Gene3D" id="3.30.559.30">
    <property type="entry name" value="Nonribosomal peptide synthetase, condensation domain"/>
    <property type="match status" value="1"/>
</dbReference>
<keyword evidence="6" id="KW-1185">Reference proteome</keyword>
<dbReference type="InterPro" id="IPR020845">
    <property type="entry name" value="AMP-binding_CS"/>
</dbReference>
<dbReference type="PROSITE" id="PS00012">
    <property type="entry name" value="PHOSPHOPANTETHEINE"/>
    <property type="match status" value="1"/>
</dbReference>
<sequence length="1105" mass="119715">MNTAAPMGSLAFAPVDYDPFAGGELALVVPTTESQREIWLADQLSREASLAYNLSVSLRFTGALEVVALRRALQELVDRHDALRACVAPDGQSLAILQRFELPLPVQDLAALEANRRERAISERQRASVETPFPLDAPMFRAELLRLGGNDHLLLLSAHHIVCDGWSWWVVVRELGALYAGYTAAGAEPLPVPASFADYAVAELAHQADAAHQADGAYWLSRFSGEAPVLELPTDRPRPALRSFSSARVDHVLDEELFAALRRLGGRHGTSLFATLLAGFSGLLSRLTGQRDVVVGIPAAGQPVAGSDDLVGHCVNTLPLRFDIEPSAPFTVMLDTAQATLLDALEHQRHTFGSLLKQLRIRRDPARMPLVSVLFNLDQALDHQGTAFPGLAMEFDSNPRSFETFELFVNAVQVKGQLRLECQYNTDLFDAATVRRWLRSYETLLRAVVTREAAAFASLPLVDATARAELDALQPAHTPYDHACRMHEHFERTCDRVPDCIAVRAGALALSYAELDARANRVAHVLRGHGVRRGALVGLALDRGVDMLAALLGILKAGAGYVPLDPQFPADRLTYMAADAGLAMLVTTSEYASRFDLRGRPMLLVDAHAAQLEAAPKTRVAADAAAAQPEDPAYVIYTSGSTGRPKGVVVPHRAVANFLASMQREPGLTEHDRLLAITTLSFDIAVLELMLPLSVGAQVVIADREAAGDGRALLALLEDTRATVMQGTPSSWRMLLEAGWSGATGFKALCGGEPMAPDLATSLLSRCDSLWNVYGPTETTVWSTCARILPRGEHAPDIHIGRPIANTSIWVLDAQGELCPFGVPGEICIGGAGVTKGYLDRPELTSERFVADRYTTYAPEPGRAALLYRTGDRGRWRADGNLEHMGRLDHQVKVRGYRIELGEIEANLATRPEIARALVIVREDRANDQRLVAYLVAQPGASIDEAALRVHLRELLPAYMLPQHFVVLDELPLLPNGKIDRNALPSPARETGIAAPVEAAVAVNVDPRVRYLSQVWTELLGLAAGPDDNFFELGGHSMLAVQMATRVERDTGHRIKLIRLGAETLAQVAAELPLPADDAAKEARSGGRISSGLRRLFGFAAGSAP</sequence>
<dbReference type="CDD" id="cd19531">
    <property type="entry name" value="LCL_NRPS-like"/>
    <property type="match status" value="1"/>
</dbReference>
<dbReference type="Gene3D" id="3.40.50.980">
    <property type="match status" value="2"/>
</dbReference>
<dbReference type="InterPro" id="IPR001242">
    <property type="entry name" value="Condensation_dom"/>
</dbReference>
<dbReference type="InterPro" id="IPR010071">
    <property type="entry name" value="AA_adenyl_dom"/>
</dbReference>
<dbReference type="Gene3D" id="2.30.38.10">
    <property type="entry name" value="Luciferase, Domain 3"/>
    <property type="match status" value="1"/>
</dbReference>
<dbReference type="Gene3D" id="3.30.559.10">
    <property type="entry name" value="Chloramphenicol acetyltransferase-like domain"/>
    <property type="match status" value="1"/>
</dbReference>
<evidence type="ECO:0000256" key="2">
    <source>
        <dbReference type="ARBA" id="ARBA00022450"/>
    </source>
</evidence>
<dbReference type="Pfam" id="PF00668">
    <property type="entry name" value="Condensation"/>
    <property type="match status" value="1"/>
</dbReference>
<dbReference type="GO" id="GO:0031177">
    <property type="term" value="F:phosphopantetheine binding"/>
    <property type="evidence" value="ECO:0007669"/>
    <property type="project" value="InterPro"/>
</dbReference>
<comment type="cofactor">
    <cofactor evidence="1">
        <name>pantetheine 4'-phosphate</name>
        <dbReference type="ChEBI" id="CHEBI:47942"/>
    </cofactor>
</comment>
<name>A0A7H0FXB8_9GAMM</name>